<dbReference type="GO" id="GO:0046872">
    <property type="term" value="F:metal ion binding"/>
    <property type="evidence" value="ECO:0007669"/>
    <property type="project" value="UniProtKB-KW"/>
</dbReference>
<dbReference type="SUPFAM" id="SSF54893">
    <property type="entry name" value="Aspartate carbamoyltransferase, Regulatory-chain, N-terminal domain"/>
    <property type="match status" value="1"/>
</dbReference>
<dbReference type="Pfam" id="PF02748">
    <property type="entry name" value="PyrI_C"/>
    <property type="match status" value="1"/>
</dbReference>
<keyword evidence="2" id="KW-0862">Zinc</keyword>
<keyword evidence="7" id="KW-1185">Reference proteome</keyword>
<dbReference type="Gene3D" id="2.30.30.20">
    <property type="entry name" value="Aspartate carbamoyltransferase regulatory subunit, C-terminal domain"/>
    <property type="match status" value="1"/>
</dbReference>
<evidence type="ECO:0000259" key="4">
    <source>
        <dbReference type="Pfam" id="PF01948"/>
    </source>
</evidence>
<dbReference type="AlphaFoldDB" id="A0A3R5QWK6"/>
<dbReference type="NCBIfam" id="NF002063">
    <property type="entry name" value="PRK00893.1-3"/>
    <property type="match status" value="1"/>
</dbReference>
<dbReference type="InterPro" id="IPR002801">
    <property type="entry name" value="Asp_carbamoylTrfase_reg"/>
</dbReference>
<dbReference type="InterPro" id="IPR036793">
    <property type="entry name" value="Asp_carbatrfase_reg_N_sf"/>
</dbReference>
<evidence type="ECO:0000256" key="1">
    <source>
        <dbReference type="ARBA" id="ARBA00022723"/>
    </source>
</evidence>
<accession>A0A3R5QWK6</accession>
<keyword evidence="3" id="KW-0665">Pyrimidine biosynthesis</keyword>
<dbReference type="Proteomes" id="UP000286268">
    <property type="component" value="Chromosome"/>
</dbReference>
<gene>
    <name evidence="6" type="ORF">C1I91_20880</name>
</gene>
<dbReference type="SUPFAM" id="SSF57825">
    <property type="entry name" value="Aspartate carbamoyltransferase, Regulatory-chain, C-terminal domain"/>
    <property type="match status" value="1"/>
</dbReference>
<dbReference type="Pfam" id="PF01948">
    <property type="entry name" value="PyrI"/>
    <property type="match status" value="1"/>
</dbReference>
<dbReference type="RefSeq" id="WP_128214610.1">
    <property type="nucleotide sequence ID" value="NZ_CP025746.1"/>
</dbReference>
<dbReference type="PANTHER" id="PTHR35805">
    <property type="entry name" value="ASPARTATE CARBAMOYLTRANSFERASE REGULATORY CHAIN"/>
    <property type="match status" value="1"/>
</dbReference>
<dbReference type="InterPro" id="IPR020545">
    <property type="entry name" value="Asp_carbamoyltransf_reg_N"/>
</dbReference>
<keyword evidence="6" id="KW-0808">Transferase</keyword>
<feature type="domain" description="Aspartate carbamoyltransferase regulatory subunit N-terminal" evidence="4">
    <location>
        <begin position="2"/>
        <end position="90"/>
    </location>
</feature>
<evidence type="ECO:0000259" key="5">
    <source>
        <dbReference type="Pfam" id="PF02748"/>
    </source>
</evidence>
<dbReference type="InterPro" id="IPR036792">
    <property type="entry name" value="Asp_carbatrfase_reg_C_sf"/>
</dbReference>
<evidence type="ECO:0000313" key="7">
    <source>
        <dbReference type="Proteomes" id="UP000286268"/>
    </source>
</evidence>
<dbReference type="OrthoDB" id="5599321at2"/>
<evidence type="ECO:0000313" key="6">
    <source>
        <dbReference type="EMBL" id="QAA33889.1"/>
    </source>
</evidence>
<organism evidence="6 7">
    <name type="scientific">Clostridium manihotivorum</name>
    <dbReference type="NCBI Taxonomy" id="2320868"/>
    <lineage>
        <taxon>Bacteria</taxon>
        <taxon>Bacillati</taxon>
        <taxon>Bacillota</taxon>
        <taxon>Clostridia</taxon>
        <taxon>Eubacteriales</taxon>
        <taxon>Clostridiaceae</taxon>
        <taxon>Clostridium</taxon>
    </lineage>
</organism>
<dbReference type="Gene3D" id="3.30.70.140">
    <property type="entry name" value="Aspartate carbamoyltransferase regulatory subunit, N-terminal domain"/>
    <property type="match status" value="1"/>
</dbReference>
<feature type="domain" description="Aspartate carbamoyltransferase regulatory subunit C-terminal" evidence="5">
    <location>
        <begin position="96"/>
        <end position="139"/>
    </location>
</feature>
<evidence type="ECO:0000256" key="3">
    <source>
        <dbReference type="ARBA" id="ARBA00022975"/>
    </source>
</evidence>
<dbReference type="GO" id="GO:0006221">
    <property type="term" value="P:pyrimidine nucleotide biosynthetic process"/>
    <property type="evidence" value="ECO:0007669"/>
    <property type="project" value="UniProtKB-KW"/>
</dbReference>
<sequence>MLQVTSIKKGIVIDHITAGMGNSIYKYLNLDNADYSVALIKNVESKKLGKKDIIKIDNVIDIDYEILGLISPSISINIVENENIVKKLKTRLPNVVENLIKCKNPRCITTVENYISQKFILTNREKGTYRCGYCDEEHKLTIRLEE</sequence>
<dbReference type="KEGG" id="cmah:C1I91_20880"/>
<dbReference type="PANTHER" id="PTHR35805:SF1">
    <property type="entry name" value="ASPARTATE CARBAMOYLTRANSFERASE REGULATORY CHAIN"/>
    <property type="match status" value="1"/>
</dbReference>
<reference evidence="6 7" key="1">
    <citation type="submission" date="2018-01" db="EMBL/GenBank/DDBJ databases">
        <title>Genome Sequencing and Assembly of Anaerobacter polyendosporus strain CT4.</title>
        <authorList>
            <person name="Tachaapaikoon C."/>
            <person name="Sutheeworapong S."/>
            <person name="Jenjaroenpun P."/>
            <person name="Wongsurawat T."/>
            <person name="Nookeaw I."/>
            <person name="Cheawchanlertfa P."/>
            <person name="Kosugi A."/>
            <person name="Cheevadhanarak S."/>
            <person name="Ratanakhanokchai K."/>
        </authorList>
    </citation>
    <scope>NUCLEOTIDE SEQUENCE [LARGE SCALE GENOMIC DNA]</scope>
    <source>
        <strain evidence="6 7">CT4</strain>
    </source>
</reference>
<dbReference type="GO" id="GO:0006207">
    <property type="term" value="P:'de novo' pyrimidine nucleobase biosynthetic process"/>
    <property type="evidence" value="ECO:0007669"/>
    <property type="project" value="InterPro"/>
</dbReference>
<protein>
    <submittedName>
        <fullName evidence="6">Aspartate carbamoyltransferase regulatory subunit</fullName>
    </submittedName>
</protein>
<evidence type="ECO:0000256" key="2">
    <source>
        <dbReference type="ARBA" id="ARBA00022833"/>
    </source>
</evidence>
<dbReference type="InterPro" id="IPR020542">
    <property type="entry name" value="Asp_carbamoyltrfase_reg_C"/>
</dbReference>
<keyword evidence="1" id="KW-0479">Metal-binding</keyword>
<dbReference type="EMBL" id="CP025746">
    <property type="protein sequence ID" value="QAA33889.1"/>
    <property type="molecule type" value="Genomic_DNA"/>
</dbReference>
<dbReference type="GO" id="GO:0009347">
    <property type="term" value="C:aspartate carbamoyltransferase complex"/>
    <property type="evidence" value="ECO:0007669"/>
    <property type="project" value="InterPro"/>
</dbReference>
<proteinExistence type="predicted"/>
<dbReference type="GO" id="GO:0016740">
    <property type="term" value="F:transferase activity"/>
    <property type="evidence" value="ECO:0007669"/>
    <property type="project" value="UniProtKB-KW"/>
</dbReference>
<name>A0A3R5QWK6_9CLOT</name>